<name>A0A1S2YTC0_CICAR</name>
<sequence>MIAKFVEIGTQAQAMIASCLIYSNIVIQNLNKERAISNSHEVVIHNSAHSSFTVKELVRPPSGHPIGTFKVDIDKRWCDCGDFQALQYSYSHFIIVCSFIHGDYMMYVSSKYTLQCIFDVYKEEFQAIHLQSYWLEYNEIEL</sequence>
<dbReference type="PaxDb" id="3827-XP_004509559.1"/>
<dbReference type="RefSeq" id="XP_004509559.1">
    <property type="nucleotide sequence ID" value="XM_004509502.1"/>
</dbReference>
<dbReference type="AlphaFoldDB" id="A0A1S2YTC0"/>
<proteinExistence type="predicted"/>
<accession>A0A1S2YTC0</accession>
<reference evidence="2" key="2">
    <citation type="submission" date="2025-08" db="UniProtKB">
        <authorList>
            <consortium name="RefSeq"/>
        </authorList>
    </citation>
    <scope>IDENTIFICATION</scope>
    <source>
        <tissue evidence="2">Etiolated seedlings</tissue>
    </source>
</reference>
<keyword evidence="1" id="KW-1185">Reference proteome</keyword>
<evidence type="ECO:0000313" key="1">
    <source>
        <dbReference type="Proteomes" id="UP000087171"/>
    </source>
</evidence>
<gene>
    <name evidence="2" type="primary">LOC101504318</name>
</gene>
<organism evidence="1 2">
    <name type="scientific">Cicer arietinum</name>
    <name type="common">Chickpea</name>
    <name type="synonym">Garbanzo</name>
    <dbReference type="NCBI Taxonomy" id="3827"/>
    <lineage>
        <taxon>Eukaryota</taxon>
        <taxon>Viridiplantae</taxon>
        <taxon>Streptophyta</taxon>
        <taxon>Embryophyta</taxon>
        <taxon>Tracheophyta</taxon>
        <taxon>Spermatophyta</taxon>
        <taxon>Magnoliopsida</taxon>
        <taxon>eudicotyledons</taxon>
        <taxon>Gunneridae</taxon>
        <taxon>Pentapetalae</taxon>
        <taxon>rosids</taxon>
        <taxon>fabids</taxon>
        <taxon>Fabales</taxon>
        <taxon>Fabaceae</taxon>
        <taxon>Papilionoideae</taxon>
        <taxon>50 kb inversion clade</taxon>
        <taxon>NPAAA clade</taxon>
        <taxon>Hologalegina</taxon>
        <taxon>IRL clade</taxon>
        <taxon>Cicereae</taxon>
        <taxon>Cicer</taxon>
    </lineage>
</organism>
<protein>
    <submittedName>
        <fullName evidence="2">Uncharacterized protein LOC101504318</fullName>
    </submittedName>
</protein>
<dbReference type="OrthoDB" id="1414101at2759"/>
<reference evidence="1" key="1">
    <citation type="journal article" date="2013" name="Nat. Biotechnol.">
        <title>Draft genome sequence of chickpea (Cicer arietinum) provides a resource for trait improvement.</title>
        <authorList>
            <person name="Varshney R.K."/>
            <person name="Song C."/>
            <person name="Saxena R.K."/>
            <person name="Azam S."/>
            <person name="Yu S."/>
            <person name="Sharpe A.G."/>
            <person name="Cannon S."/>
            <person name="Baek J."/>
            <person name="Rosen B.D."/>
            <person name="Tar'an B."/>
            <person name="Millan T."/>
            <person name="Zhang X."/>
            <person name="Ramsay L.D."/>
            <person name="Iwata A."/>
            <person name="Wang Y."/>
            <person name="Nelson W."/>
            <person name="Farmer A.D."/>
            <person name="Gaur P.M."/>
            <person name="Soderlund C."/>
            <person name="Penmetsa R.V."/>
            <person name="Xu C."/>
            <person name="Bharti A.K."/>
            <person name="He W."/>
            <person name="Winter P."/>
            <person name="Zhao S."/>
            <person name="Hane J.K."/>
            <person name="Carrasquilla-Garcia N."/>
            <person name="Condie J.A."/>
            <person name="Upadhyaya H.D."/>
            <person name="Luo M.C."/>
            <person name="Thudi M."/>
            <person name="Gowda C.L."/>
            <person name="Singh N.P."/>
            <person name="Lichtenzveig J."/>
            <person name="Gali K.K."/>
            <person name="Rubio J."/>
            <person name="Nadarajan N."/>
            <person name="Dolezel J."/>
            <person name="Bansal K.C."/>
            <person name="Xu X."/>
            <person name="Edwards D."/>
            <person name="Zhang G."/>
            <person name="Kahl G."/>
            <person name="Gil J."/>
            <person name="Singh K.B."/>
            <person name="Datta S.K."/>
            <person name="Jackson S.A."/>
            <person name="Wang J."/>
            <person name="Cook D.R."/>
        </authorList>
    </citation>
    <scope>NUCLEOTIDE SEQUENCE [LARGE SCALE GENOMIC DNA]</scope>
    <source>
        <strain evidence="1">cv. CDC Frontier</strain>
    </source>
</reference>
<evidence type="ECO:0000313" key="2">
    <source>
        <dbReference type="RefSeq" id="XP_004509559.1"/>
    </source>
</evidence>
<dbReference type="Proteomes" id="UP000087171">
    <property type="component" value="Chromosome Ca7"/>
</dbReference>
<dbReference type="PROSITE" id="PS51257">
    <property type="entry name" value="PROKAR_LIPOPROTEIN"/>
    <property type="match status" value="1"/>
</dbReference>